<evidence type="ECO:0000313" key="3">
    <source>
        <dbReference type="Proteomes" id="UP000295375"/>
    </source>
</evidence>
<name>A0A4R6UFN3_9GAMM</name>
<dbReference type="InterPro" id="IPR008136">
    <property type="entry name" value="CinA_C"/>
</dbReference>
<accession>A0A4R6UFN3</accession>
<dbReference type="SUPFAM" id="SSF142433">
    <property type="entry name" value="CinA-like"/>
    <property type="match status" value="1"/>
</dbReference>
<dbReference type="AlphaFoldDB" id="A0A4R6UFN3"/>
<proteinExistence type="predicted"/>
<evidence type="ECO:0000259" key="1">
    <source>
        <dbReference type="Pfam" id="PF02464"/>
    </source>
</evidence>
<gene>
    <name evidence="2" type="ORF">EV696_12122</name>
</gene>
<organism evidence="2 3">
    <name type="scientific">Permianibacter aggregans</name>
    <dbReference type="NCBI Taxonomy" id="1510150"/>
    <lineage>
        <taxon>Bacteria</taxon>
        <taxon>Pseudomonadati</taxon>
        <taxon>Pseudomonadota</taxon>
        <taxon>Gammaproteobacteria</taxon>
        <taxon>Pseudomonadales</taxon>
        <taxon>Pseudomonadaceae</taxon>
        <taxon>Permianibacter</taxon>
    </lineage>
</organism>
<feature type="domain" description="CinA C-terminal" evidence="1">
    <location>
        <begin position="4"/>
        <end position="154"/>
    </location>
</feature>
<sequence length="157" mass="16623">MDGLVQKLAEQLLRQGKRLALAESCTGGMIAAACTGLAGSSRWFDRGFVTYSNAAKIECLDVPAETLERHGAVSEATVIAMAKGTLEHSDADIALSVSGIAGPDGGSEAKPVGTVWFALSDKTGFTNALVEQFTGDRKQVREQAVQFALKLLIEHTR</sequence>
<reference evidence="2 3" key="1">
    <citation type="submission" date="2019-03" db="EMBL/GenBank/DDBJ databases">
        <title>Genomic Encyclopedia of Type Strains, Phase IV (KMG-IV): sequencing the most valuable type-strain genomes for metagenomic binning, comparative biology and taxonomic classification.</title>
        <authorList>
            <person name="Goeker M."/>
        </authorList>
    </citation>
    <scope>NUCLEOTIDE SEQUENCE [LARGE SCALE GENOMIC DNA]</scope>
    <source>
        <strain evidence="2 3">DSM 103792</strain>
    </source>
</reference>
<dbReference type="NCBIfam" id="TIGR00199">
    <property type="entry name" value="PncC_domain"/>
    <property type="match status" value="1"/>
</dbReference>
<keyword evidence="3" id="KW-1185">Reference proteome</keyword>
<evidence type="ECO:0000313" key="2">
    <source>
        <dbReference type="EMBL" id="TDQ45062.1"/>
    </source>
</evidence>
<dbReference type="PROSITE" id="PS51257">
    <property type="entry name" value="PROKAR_LIPOPROTEIN"/>
    <property type="match status" value="1"/>
</dbReference>
<dbReference type="Pfam" id="PF02464">
    <property type="entry name" value="CinA"/>
    <property type="match status" value="1"/>
</dbReference>
<protein>
    <submittedName>
        <fullName evidence="2">Nicotinamide-nucleotide amidase</fullName>
    </submittedName>
</protein>
<comment type="caution">
    <text evidence="2">The sequence shown here is derived from an EMBL/GenBank/DDBJ whole genome shotgun (WGS) entry which is preliminary data.</text>
</comment>
<dbReference type="InterPro" id="IPR036653">
    <property type="entry name" value="CinA-like_C"/>
</dbReference>
<dbReference type="EMBL" id="SNYM01000021">
    <property type="protein sequence ID" value="TDQ45062.1"/>
    <property type="molecule type" value="Genomic_DNA"/>
</dbReference>
<dbReference type="Proteomes" id="UP000295375">
    <property type="component" value="Unassembled WGS sequence"/>
</dbReference>
<dbReference type="Gene3D" id="3.90.950.20">
    <property type="entry name" value="CinA-like"/>
    <property type="match status" value="1"/>
</dbReference>
<dbReference type="RefSeq" id="WP_198325211.1">
    <property type="nucleotide sequence ID" value="NZ_CP037953.1"/>
</dbReference>